<keyword evidence="2" id="KW-0808">Transferase</keyword>
<dbReference type="InterPro" id="IPR017795">
    <property type="entry name" value="ABBA_NscD-like"/>
</dbReference>
<evidence type="ECO:0000256" key="1">
    <source>
        <dbReference type="ARBA" id="ARBA00010209"/>
    </source>
</evidence>
<dbReference type="Proteomes" id="UP000319160">
    <property type="component" value="Unassembled WGS sequence"/>
</dbReference>
<dbReference type="SFLD" id="SFLDS00036">
    <property type="entry name" value="Aromatic_Prenyltransferase"/>
    <property type="match status" value="1"/>
</dbReference>
<reference evidence="5" key="1">
    <citation type="submission" date="2019-06" db="EMBL/GenBank/DDBJ databases">
        <title>Draft genome sequence of the griseofulvin-producing fungus Xylaria cubensis strain G536.</title>
        <authorList>
            <person name="Mead M.E."/>
            <person name="Raja H.A."/>
            <person name="Steenwyk J.L."/>
            <person name="Knowles S.L."/>
            <person name="Oberlies N.H."/>
            <person name="Rokas A."/>
        </authorList>
    </citation>
    <scope>NUCLEOTIDE SEQUENCE [LARGE SCALE GENOMIC DNA]</scope>
    <source>
        <strain evidence="5">G536</strain>
    </source>
</reference>
<evidence type="ECO:0000313" key="4">
    <source>
        <dbReference type="EMBL" id="TRX89331.1"/>
    </source>
</evidence>
<dbReference type="PANTHER" id="PTHR40627">
    <property type="entry name" value="INDOLE PRENYLTRANSFERASE TDIB-RELATED"/>
    <property type="match status" value="1"/>
</dbReference>
<keyword evidence="5" id="KW-1185">Reference proteome</keyword>
<dbReference type="Gene3D" id="3.40.50.150">
    <property type="entry name" value="Vaccinia Virus protein VP39"/>
    <property type="match status" value="1"/>
</dbReference>
<dbReference type="GO" id="GO:0004659">
    <property type="term" value="F:prenyltransferase activity"/>
    <property type="evidence" value="ECO:0007669"/>
    <property type="project" value="TreeGrafter"/>
</dbReference>
<dbReference type="InterPro" id="IPR033964">
    <property type="entry name" value="ABBA"/>
</dbReference>
<name>A0A553HMZ9_9PEZI</name>
<dbReference type="AlphaFoldDB" id="A0A553HMZ9"/>
<dbReference type="Pfam" id="PF11991">
    <property type="entry name" value="Trp_DMAT"/>
    <property type="match status" value="1"/>
</dbReference>
<evidence type="ECO:0000256" key="2">
    <source>
        <dbReference type="ARBA" id="ARBA00022679"/>
    </source>
</evidence>
<proteinExistence type="inferred from homology"/>
<dbReference type="PANTHER" id="PTHR40627:SF4">
    <property type="entry name" value="PRENYLTRANSFERASE ASQH1-RELATED"/>
    <property type="match status" value="1"/>
</dbReference>
<evidence type="ECO:0000256" key="3">
    <source>
        <dbReference type="SAM" id="MobiDB-lite"/>
    </source>
</evidence>
<dbReference type="OrthoDB" id="3354387at2759"/>
<dbReference type="GO" id="GO:0009820">
    <property type="term" value="P:alkaloid metabolic process"/>
    <property type="evidence" value="ECO:0007669"/>
    <property type="project" value="InterPro"/>
</dbReference>
<dbReference type="EMBL" id="VFLP01000069">
    <property type="protein sequence ID" value="TRX89331.1"/>
    <property type="molecule type" value="Genomic_DNA"/>
</dbReference>
<sequence>MKEPLQVWASASRWLTPPSSACDYWWQLTGPHLAALVESAGYSVEKQFEALLFYYNWIIPNLGPAPSPDGAVQWKCVPLGGAPIEYSWKWNMAGGEPDIRYCFEGINELTSEDYDPLNQQATRLLLHRLRSVDPSIGIGLADHFCATLFDHDNSKYAEEVASVTGARTTILMAAELVRSGHKFKTYFMPRKLGRVDTKIPLEAWDESLAEIDPNNEARAMLWDFLCNDPEGRLLTPYMVGIDNSKDPSQSRIKLYFQTPSTSFSSVRQIMTLGGRLKVQDTRLEDFRELILCALTLPADFPEAADLPHPNHRPLNDDFAGFAILLQGSTCYFDIAMGAKAPEVKYYVHVRGYARDDLSIAHGVTSWMQSRGRGAFCQRYLSSLDQICQHRPLAKRTGIQTYLSCGRAYYLRNILHHFIDKDWRRVMDAIKAGMMKGSAILINETILSENCLTPTAAQPAQAIPIPSPPAILHTPDAAAGQPNGPISTPADPPEDGPANSGAPDNYSVSIETARGLSGEPEPSICSDADASRHRPSLWRRVVANIWGMDPSAG</sequence>
<organism evidence="4 5">
    <name type="scientific">Xylaria flabelliformis</name>
    <dbReference type="NCBI Taxonomy" id="2512241"/>
    <lineage>
        <taxon>Eukaryota</taxon>
        <taxon>Fungi</taxon>
        <taxon>Dikarya</taxon>
        <taxon>Ascomycota</taxon>
        <taxon>Pezizomycotina</taxon>
        <taxon>Sordariomycetes</taxon>
        <taxon>Xylariomycetidae</taxon>
        <taxon>Xylariales</taxon>
        <taxon>Xylariaceae</taxon>
        <taxon>Xylaria</taxon>
    </lineage>
</organism>
<dbReference type="NCBIfam" id="TIGR03429">
    <property type="entry name" value="arom_pren_DMATS"/>
    <property type="match status" value="1"/>
</dbReference>
<dbReference type="CDD" id="cd13929">
    <property type="entry name" value="PT-DMATS_CymD"/>
    <property type="match status" value="1"/>
</dbReference>
<feature type="region of interest" description="Disordered" evidence="3">
    <location>
        <begin position="459"/>
        <end position="531"/>
    </location>
</feature>
<gene>
    <name evidence="4" type="ORF">FHL15_009768</name>
</gene>
<accession>A0A553HMZ9</accession>
<protein>
    <submittedName>
        <fullName evidence="4">Uncharacterized protein</fullName>
    </submittedName>
</protein>
<comment type="similarity">
    <text evidence="1">Belongs to the tryptophan dimethylallyltransferase family.</text>
</comment>
<dbReference type="InterPro" id="IPR029063">
    <property type="entry name" value="SAM-dependent_MTases_sf"/>
</dbReference>
<comment type="caution">
    <text evidence="4">The sequence shown here is derived from an EMBL/GenBank/DDBJ whole genome shotgun (WGS) entry which is preliminary data.</text>
</comment>
<evidence type="ECO:0000313" key="5">
    <source>
        <dbReference type="Proteomes" id="UP000319160"/>
    </source>
</evidence>
<dbReference type="STRING" id="2512241.A0A553HMZ9"/>